<feature type="domain" description="T-SNARE coiled-coil homology" evidence="14">
    <location>
        <begin position="45"/>
        <end position="107"/>
    </location>
</feature>
<dbReference type="GO" id="GO:0031209">
    <property type="term" value="C:SCAR complex"/>
    <property type="evidence" value="ECO:0007669"/>
    <property type="project" value="TreeGrafter"/>
</dbReference>
<feature type="region of interest" description="Disordered" evidence="12">
    <location>
        <begin position="359"/>
        <end position="384"/>
    </location>
</feature>
<feature type="compositionally biased region" description="Polar residues" evidence="12">
    <location>
        <begin position="205"/>
        <end position="215"/>
    </location>
</feature>
<keyword evidence="5 11" id="KW-0728">SH3 domain</keyword>
<reference evidence="15" key="1">
    <citation type="submission" date="2021-04" db="EMBL/GenBank/DDBJ databases">
        <authorList>
            <consortium name="Wellcome Sanger Institute Data Sharing"/>
        </authorList>
    </citation>
    <scope>NUCLEOTIDE SEQUENCE [LARGE SCALE GENOMIC DNA]</scope>
</reference>
<proteinExistence type="inferred from homology"/>
<organism evidence="15 16">
    <name type="scientific">Echeneis naucrates</name>
    <name type="common">Live sharksucker</name>
    <dbReference type="NCBI Taxonomy" id="173247"/>
    <lineage>
        <taxon>Eukaryota</taxon>
        <taxon>Metazoa</taxon>
        <taxon>Chordata</taxon>
        <taxon>Craniata</taxon>
        <taxon>Vertebrata</taxon>
        <taxon>Euteleostomi</taxon>
        <taxon>Actinopterygii</taxon>
        <taxon>Neopterygii</taxon>
        <taxon>Teleostei</taxon>
        <taxon>Neoteleostei</taxon>
        <taxon>Acanthomorphata</taxon>
        <taxon>Carangaria</taxon>
        <taxon>Carangiformes</taxon>
        <taxon>Echeneidae</taxon>
        <taxon>Echeneis</taxon>
    </lineage>
</organism>
<dbReference type="GO" id="GO:0017124">
    <property type="term" value="F:SH3 domain binding"/>
    <property type="evidence" value="ECO:0007669"/>
    <property type="project" value="TreeGrafter"/>
</dbReference>
<evidence type="ECO:0000256" key="1">
    <source>
        <dbReference type="ARBA" id="ARBA00004245"/>
    </source>
</evidence>
<dbReference type="InterPro" id="IPR001452">
    <property type="entry name" value="SH3_domain"/>
</dbReference>
<dbReference type="GO" id="GO:0035591">
    <property type="term" value="F:signaling adaptor activity"/>
    <property type="evidence" value="ECO:0007669"/>
    <property type="project" value="TreeGrafter"/>
</dbReference>
<dbReference type="GO" id="GO:0030027">
    <property type="term" value="C:lamellipodium"/>
    <property type="evidence" value="ECO:0007669"/>
    <property type="project" value="UniProtKB-SubCell"/>
</dbReference>
<comment type="subcellular location">
    <subcellularLocation>
        <location evidence="2">Cell projection</location>
        <location evidence="2">Filopodium</location>
    </subcellularLocation>
    <subcellularLocation>
        <location evidence="3">Cell projection</location>
        <location evidence="3">Lamellipodium</location>
    </subcellularLocation>
    <subcellularLocation>
        <location evidence="1">Cytoplasm</location>
        <location evidence="1">Cytoskeleton</location>
    </subcellularLocation>
</comment>
<feature type="region of interest" description="Disordered" evidence="12">
    <location>
        <begin position="156"/>
        <end position="313"/>
    </location>
</feature>
<dbReference type="InterPro" id="IPR036028">
    <property type="entry name" value="SH3-like_dom_sf"/>
</dbReference>
<evidence type="ECO:0000256" key="11">
    <source>
        <dbReference type="PROSITE-ProRule" id="PRU00192"/>
    </source>
</evidence>
<evidence type="ECO:0000256" key="5">
    <source>
        <dbReference type="ARBA" id="ARBA00022443"/>
    </source>
</evidence>
<evidence type="ECO:0000256" key="8">
    <source>
        <dbReference type="ARBA" id="ARBA00023054"/>
    </source>
</evidence>
<dbReference type="SMART" id="SM00326">
    <property type="entry name" value="SH3"/>
    <property type="match status" value="1"/>
</dbReference>
<protein>
    <submittedName>
        <fullName evidence="15">Abl-interactor 2a</fullName>
    </submittedName>
</protein>
<dbReference type="GO" id="GO:0030175">
    <property type="term" value="C:filopodium"/>
    <property type="evidence" value="ECO:0007669"/>
    <property type="project" value="UniProtKB-SubCell"/>
</dbReference>
<name>A0A665TPP8_ECHNA</name>
<dbReference type="FunFam" id="2.30.30.40:FF:000002">
    <property type="entry name" value="abl interactor 1 isoform X1"/>
    <property type="match status" value="1"/>
</dbReference>
<dbReference type="CDD" id="cd11972">
    <property type="entry name" value="SH3_Abi2"/>
    <property type="match status" value="1"/>
</dbReference>
<feature type="compositionally biased region" description="Low complexity" evidence="12">
    <location>
        <begin position="241"/>
        <end position="258"/>
    </location>
</feature>
<keyword evidence="6" id="KW-0963">Cytoplasm</keyword>
<dbReference type="Pfam" id="PF07815">
    <property type="entry name" value="Abi_HHR"/>
    <property type="match status" value="1"/>
</dbReference>
<keyword evidence="8" id="KW-0175">Coiled coil</keyword>
<dbReference type="PRINTS" id="PR00452">
    <property type="entry name" value="SH3DOMAIN"/>
</dbReference>
<dbReference type="InterPro" id="IPR035726">
    <property type="entry name" value="Abi2_SH3"/>
</dbReference>
<evidence type="ECO:0000313" key="15">
    <source>
        <dbReference type="Ensembl" id="ENSENLP00000008732.1"/>
    </source>
</evidence>
<dbReference type="InterPro" id="IPR012849">
    <property type="entry name" value="Abl-interactor_HHR_dom"/>
</dbReference>
<feature type="compositionally biased region" description="Pro residues" evidence="12">
    <location>
        <begin position="267"/>
        <end position="280"/>
    </location>
</feature>
<dbReference type="InterPro" id="IPR000727">
    <property type="entry name" value="T_SNARE_dom"/>
</dbReference>
<dbReference type="PRINTS" id="PR00499">
    <property type="entry name" value="P67PHOX"/>
</dbReference>
<evidence type="ECO:0000256" key="7">
    <source>
        <dbReference type="ARBA" id="ARBA00022553"/>
    </source>
</evidence>
<dbReference type="PROSITE" id="PS50192">
    <property type="entry name" value="T_SNARE"/>
    <property type="match status" value="1"/>
</dbReference>
<dbReference type="Proteomes" id="UP000472264">
    <property type="component" value="Chromosome 21"/>
</dbReference>
<sequence>MAELQMLLEEEIPAGRRALLDSFSNLERVAEYCETNYVQSADKQRALEETKSYTTQSLASVAYLINTLANNVLQMLDIQASQLRRMESSVNHISQTVDIHKEKVARREIGILTTNKNTSRSHKIVAPANPERPVRYIRKPIDYSMLDDIGHGVKGNMKLGGSLSRSNPPTQKPPSPPRAGKGILGKNSPYRTLEPVRPPVVPNDYVSSPTRNNIAAGQLPSPARTATLNHRPRTYSGSSGGSHPSSSSRSSSRENSGSGCVGVPIAVPTPSPPSTFPGPIVPQFFSMNRPQPRQQAPQVGGSLPYRRPPSVTGQPIVTQNQVNGGPHYNQSPASPPPTTLLQFTPQLPLMGFVARVQESISDAPPPPPPSPQPLEDGPEEEEGSAVVEYNDPYAEEDPPWAPRTYTEKVVAIYDYTADKEDELSFQEGAIIYVIKKNEDGWFEGVMNATTGLFPGNYVESIMHYAD</sequence>
<evidence type="ECO:0000256" key="6">
    <source>
        <dbReference type="ARBA" id="ARBA00022490"/>
    </source>
</evidence>
<evidence type="ECO:0000256" key="3">
    <source>
        <dbReference type="ARBA" id="ARBA00004510"/>
    </source>
</evidence>
<dbReference type="Pfam" id="PF14604">
    <property type="entry name" value="SH3_9"/>
    <property type="match status" value="1"/>
</dbReference>
<evidence type="ECO:0000256" key="12">
    <source>
        <dbReference type="SAM" id="MobiDB-lite"/>
    </source>
</evidence>
<dbReference type="Gene3D" id="6.10.140.1620">
    <property type="match status" value="1"/>
</dbReference>
<dbReference type="InterPro" id="IPR028457">
    <property type="entry name" value="ABI"/>
</dbReference>
<feature type="compositionally biased region" description="Pro residues" evidence="12">
    <location>
        <begin position="363"/>
        <end position="372"/>
    </location>
</feature>
<evidence type="ECO:0000256" key="2">
    <source>
        <dbReference type="ARBA" id="ARBA00004486"/>
    </source>
</evidence>
<reference evidence="15" key="2">
    <citation type="submission" date="2025-08" db="UniProtKB">
        <authorList>
            <consortium name="Ensembl"/>
        </authorList>
    </citation>
    <scope>IDENTIFICATION</scope>
</reference>
<reference evidence="15" key="3">
    <citation type="submission" date="2025-09" db="UniProtKB">
        <authorList>
            <consortium name="Ensembl"/>
        </authorList>
    </citation>
    <scope>IDENTIFICATION</scope>
</reference>
<keyword evidence="10" id="KW-0966">Cell projection</keyword>
<gene>
    <name evidence="15" type="primary">LOC115061506</name>
</gene>
<evidence type="ECO:0000259" key="13">
    <source>
        <dbReference type="PROSITE" id="PS50002"/>
    </source>
</evidence>
<keyword evidence="9" id="KW-0206">Cytoskeleton</keyword>
<dbReference type="PANTHER" id="PTHR10460">
    <property type="entry name" value="ABL INTERACTOR FAMILY MEMBER"/>
    <property type="match status" value="1"/>
</dbReference>
<dbReference type="GO" id="GO:0005856">
    <property type="term" value="C:cytoskeleton"/>
    <property type="evidence" value="ECO:0007669"/>
    <property type="project" value="UniProtKB-SubCell"/>
</dbReference>
<accession>A0A665TPP8</accession>
<dbReference type="AlphaFoldDB" id="A0A665TPP8"/>
<dbReference type="GO" id="GO:0001764">
    <property type="term" value="P:neuron migration"/>
    <property type="evidence" value="ECO:0007669"/>
    <property type="project" value="TreeGrafter"/>
</dbReference>
<comment type="similarity">
    <text evidence="4">Belongs to the ABI family.</text>
</comment>
<dbReference type="PANTHER" id="PTHR10460:SF26">
    <property type="entry name" value="ABL INTERACTOR 2"/>
    <property type="match status" value="1"/>
</dbReference>
<evidence type="ECO:0000313" key="16">
    <source>
        <dbReference type="Proteomes" id="UP000472264"/>
    </source>
</evidence>
<feature type="compositionally biased region" description="Polar residues" evidence="12">
    <location>
        <begin position="285"/>
        <end position="297"/>
    </location>
</feature>
<feature type="domain" description="SH3" evidence="13">
    <location>
        <begin position="404"/>
        <end position="463"/>
    </location>
</feature>
<keyword evidence="7" id="KW-0597">Phosphoprotein</keyword>
<evidence type="ECO:0000256" key="10">
    <source>
        <dbReference type="ARBA" id="ARBA00023273"/>
    </source>
</evidence>
<dbReference type="PROSITE" id="PS50002">
    <property type="entry name" value="SH3"/>
    <property type="match status" value="1"/>
</dbReference>
<evidence type="ECO:0000259" key="14">
    <source>
        <dbReference type="PROSITE" id="PS50192"/>
    </source>
</evidence>
<dbReference type="Ensembl" id="ENSENLT00000009157.1">
    <property type="protein sequence ID" value="ENSENLP00000008732.1"/>
    <property type="gene ID" value="ENSENLG00000004225.1"/>
</dbReference>
<evidence type="ECO:0000256" key="9">
    <source>
        <dbReference type="ARBA" id="ARBA00023212"/>
    </source>
</evidence>
<dbReference type="Gene3D" id="2.30.30.40">
    <property type="entry name" value="SH3 Domains"/>
    <property type="match status" value="1"/>
</dbReference>
<dbReference type="SUPFAM" id="SSF50044">
    <property type="entry name" value="SH3-domain"/>
    <property type="match status" value="1"/>
</dbReference>
<evidence type="ECO:0000256" key="4">
    <source>
        <dbReference type="ARBA" id="ARBA00010020"/>
    </source>
</evidence>
<keyword evidence="16" id="KW-1185">Reference proteome</keyword>